<proteinExistence type="predicted"/>
<gene>
    <name evidence="1" type="ORF">EDS130_LOCUS537</name>
</gene>
<sequence>MTNDRSIDPLDFTFTLDNRFSENGQEQGHRYGYQRGFRQGFNRGLDYAWENHREVALIAAYCDDLHQKLSSMNDADPRQKRLVHGIMESCREFRTLAPDVPRYAELLSSVRARYQHLTGSTNHSTDKTNLTF</sequence>
<dbReference type="OrthoDB" id="10018188at2759"/>
<evidence type="ECO:0000313" key="2">
    <source>
        <dbReference type="Proteomes" id="UP000663852"/>
    </source>
</evidence>
<dbReference type="EMBL" id="CAJNOJ010000001">
    <property type="protein sequence ID" value="CAF0723828.1"/>
    <property type="molecule type" value="Genomic_DNA"/>
</dbReference>
<dbReference type="AlphaFoldDB" id="A0A813MMD7"/>
<accession>A0A813MMD7</accession>
<name>A0A813MMD7_ADIRI</name>
<dbReference type="Proteomes" id="UP000663852">
    <property type="component" value="Unassembled WGS sequence"/>
</dbReference>
<evidence type="ECO:0008006" key="3">
    <source>
        <dbReference type="Google" id="ProtNLM"/>
    </source>
</evidence>
<comment type="caution">
    <text evidence="1">The sequence shown here is derived from an EMBL/GenBank/DDBJ whole genome shotgun (WGS) entry which is preliminary data.</text>
</comment>
<protein>
    <recommendedName>
        <fullName evidence="3">Essential protein Yae1 N-terminal domain-containing protein</fullName>
    </recommendedName>
</protein>
<reference evidence="1" key="1">
    <citation type="submission" date="2021-02" db="EMBL/GenBank/DDBJ databases">
        <authorList>
            <person name="Nowell W R."/>
        </authorList>
    </citation>
    <scope>NUCLEOTIDE SEQUENCE</scope>
</reference>
<evidence type="ECO:0000313" key="1">
    <source>
        <dbReference type="EMBL" id="CAF0723828.1"/>
    </source>
</evidence>
<organism evidence="1 2">
    <name type="scientific">Adineta ricciae</name>
    <name type="common">Rotifer</name>
    <dbReference type="NCBI Taxonomy" id="249248"/>
    <lineage>
        <taxon>Eukaryota</taxon>
        <taxon>Metazoa</taxon>
        <taxon>Spiralia</taxon>
        <taxon>Gnathifera</taxon>
        <taxon>Rotifera</taxon>
        <taxon>Eurotatoria</taxon>
        <taxon>Bdelloidea</taxon>
        <taxon>Adinetida</taxon>
        <taxon>Adinetidae</taxon>
        <taxon>Adineta</taxon>
    </lineage>
</organism>